<dbReference type="InterPro" id="IPR022385">
    <property type="entry name" value="Rhs_assc_core"/>
</dbReference>
<evidence type="ECO:0000313" key="5">
    <source>
        <dbReference type="Proteomes" id="UP000663720"/>
    </source>
</evidence>
<dbReference type="InterPro" id="IPR050708">
    <property type="entry name" value="T6SS_VgrG/RHS"/>
</dbReference>
<feature type="transmembrane region" description="Helical" evidence="2">
    <location>
        <begin position="67"/>
        <end position="85"/>
    </location>
</feature>
<keyword evidence="2" id="KW-1133">Transmembrane helix</keyword>
<keyword evidence="5" id="KW-1185">Reference proteome</keyword>
<dbReference type="RefSeq" id="WP_207689601.1">
    <property type="nucleotide sequence ID" value="NZ_CP061799.1"/>
</dbReference>
<dbReference type="EMBL" id="CP061799">
    <property type="protein sequence ID" value="QTA83810.1"/>
    <property type="molecule type" value="Genomic_DNA"/>
</dbReference>
<dbReference type="InterPro" id="IPR032869">
    <property type="entry name" value="WHH_dom_containing"/>
</dbReference>
<name>A0A975BEI3_9BACT</name>
<proteinExistence type="predicted"/>
<sequence length="509" mass="56920">MRSNNYYAIFLLFKLVISLFQNEVQKYNRIRYLYLIYKFTKQYNSYWWHVFDIIVYFTFMRRLYRKIIAFILCLFLAFPLAASASTPLKYIYDSNGSLVQGEGKYFEYDNANKLIRIRMGDKDGAVIAEYVYDHNGQRVKKTENGQTTYYIGKYFEEEFVGPNPGSTSYYFANNQRVARKAPDGKLFFLNSDHLGGTNGVTDAAGNLTEKTRYYPFGNIREGGNERYTYSGKELDKASNSYYFEARQYSAGFRHFTQADTIDPNLFAPQTLNRYAYVNNNPLKYVDPDGHIFETAWDILNVAMDVGSLVSNVASGNWGAAAVDAACLTADVAATVIPGVPGGAGFAIDAARAGNKAIDIIKTTDNGIDLAKSVDNGSDLLKYSDDVGDELGDISKNFSSSNYGIQKVGGRNPINSKYAGKKHPSGVQFNEKGFPDFKPYSQVELKIENLTGNYSKDAALANNAMKYPNTPKGYVWHHVEDGSTLLLIPQNIHDSVRHTGGSAVIRHGAQ</sequence>
<keyword evidence="1" id="KW-0677">Repeat</keyword>
<dbReference type="Proteomes" id="UP000663720">
    <property type="component" value="Chromosome"/>
</dbReference>
<evidence type="ECO:0000259" key="3">
    <source>
        <dbReference type="Pfam" id="PF25023"/>
    </source>
</evidence>
<reference evidence="4" key="1">
    <citation type="journal article" date="2021" name="Microb. Physiol.">
        <title>Proteogenomic Insights into the Physiology of Marine, Sulfate-Reducing, Filamentous Desulfonema limicola and Desulfonema magnum.</title>
        <authorList>
            <person name="Schnaars V."/>
            <person name="Wohlbrand L."/>
            <person name="Scheve S."/>
            <person name="Hinrichs C."/>
            <person name="Reinhardt R."/>
            <person name="Rabus R."/>
        </authorList>
    </citation>
    <scope>NUCLEOTIDE SEQUENCE</scope>
    <source>
        <strain evidence="4">5ac10</strain>
    </source>
</reference>
<feature type="domain" description="Teneurin-like YD-shell" evidence="3">
    <location>
        <begin position="89"/>
        <end position="281"/>
    </location>
</feature>
<evidence type="ECO:0000313" key="4">
    <source>
        <dbReference type="EMBL" id="QTA83810.1"/>
    </source>
</evidence>
<keyword evidence="2" id="KW-0812">Transmembrane</keyword>
<dbReference type="PANTHER" id="PTHR32305:SF15">
    <property type="entry name" value="PROTEIN RHSA-RELATED"/>
    <property type="match status" value="1"/>
</dbReference>
<dbReference type="Gene3D" id="2.180.10.10">
    <property type="entry name" value="RHS repeat-associated core"/>
    <property type="match status" value="1"/>
</dbReference>
<dbReference type="NCBIfam" id="TIGR03696">
    <property type="entry name" value="Rhs_assc_core"/>
    <property type="match status" value="1"/>
</dbReference>
<dbReference type="InterPro" id="IPR056823">
    <property type="entry name" value="TEN-like_YD-shell"/>
</dbReference>
<evidence type="ECO:0000256" key="2">
    <source>
        <dbReference type="SAM" id="Phobius"/>
    </source>
</evidence>
<gene>
    <name evidence="4" type="ORF">dnl_62260</name>
</gene>
<dbReference type="KEGG" id="dli:dnl_62260"/>
<dbReference type="AlphaFoldDB" id="A0A975BEI3"/>
<evidence type="ECO:0000256" key="1">
    <source>
        <dbReference type="ARBA" id="ARBA00022737"/>
    </source>
</evidence>
<organism evidence="4 5">
    <name type="scientific">Desulfonema limicola</name>
    <dbReference type="NCBI Taxonomy" id="45656"/>
    <lineage>
        <taxon>Bacteria</taxon>
        <taxon>Pseudomonadati</taxon>
        <taxon>Thermodesulfobacteriota</taxon>
        <taxon>Desulfobacteria</taxon>
        <taxon>Desulfobacterales</taxon>
        <taxon>Desulfococcaceae</taxon>
        <taxon>Desulfonema</taxon>
    </lineage>
</organism>
<dbReference type="Pfam" id="PF25023">
    <property type="entry name" value="TEN_YD-shell"/>
    <property type="match status" value="1"/>
</dbReference>
<dbReference type="Pfam" id="PF14414">
    <property type="entry name" value="WHH"/>
    <property type="match status" value="1"/>
</dbReference>
<protein>
    <submittedName>
        <fullName evidence="4">RHS repeat-containing protein</fullName>
    </submittedName>
</protein>
<accession>A0A975BEI3</accession>
<dbReference type="PANTHER" id="PTHR32305">
    <property type="match status" value="1"/>
</dbReference>
<keyword evidence="2" id="KW-0472">Membrane</keyword>